<dbReference type="InterPro" id="IPR001789">
    <property type="entry name" value="Sig_transdc_resp-reg_receiver"/>
</dbReference>
<dbReference type="InterPro" id="IPR058245">
    <property type="entry name" value="NreC/VraR/RcsB-like_REC"/>
</dbReference>
<evidence type="ECO:0000259" key="7">
    <source>
        <dbReference type="PROSITE" id="PS50110"/>
    </source>
</evidence>
<protein>
    <submittedName>
        <fullName evidence="8">DNA-binding NarL/FixJ family response regulator</fullName>
    </submittedName>
</protein>
<evidence type="ECO:0000256" key="1">
    <source>
        <dbReference type="ARBA" id="ARBA00022553"/>
    </source>
</evidence>
<keyword evidence="3 8" id="KW-0238">DNA-binding</keyword>
<dbReference type="PRINTS" id="PR00038">
    <property type="entry name" value="HTHLUXR"/>
</dbReference>
<reference evidence="8 9" key="1">
    <citation type="submission" date="2020-07" db="EMBL/GenBank/DDBJ databases">
        <title>Sequencing the genomes of 1000 actinobacteria strains.</title>
        <authorList>
            <person name="Klenk H.-P."/>
        </authorList>
    </citation>
    <scope>NUCLEOTIDE SEQUENCE [LARGE SCALE GENOMIC DNA]</scope>
    <source>
        <strain evidence="8 9">DSM 104001</strain>
    </source>
</reference>
<keyword evidence="1 5" id="KW-0597">Phosphoprotein</keyword>
<evidence type="ECO:0000313" key="8">
    <source>
        <dbReference type="EMBL" id="NYJ04151.1"/>
    </source>
</evidence>
<dbReference type="GO" id="GO:0006355">
    <property type="term" value="P:regulation of DNA-templated transcription"/>
    <property type="evidence" value="ECO:0007669"/>
    <property type="project" value="InterPro"/>
</dbReference>
<keyword evidence="4" id="KW-0804">Transcription</keyword>
<dbReference type="Pfam" id="PF00196">
    <property type="entry name" value="GerE"/>
    <property type="match status" value="1"/>
</dbReference>
<dbReference type="PROSITE" id="PS50043">
    <property type="entry name" value="HTH_LUXR_2"/>
    <property type="match status" value="1"/>
</dbReference>
<accession>A0A853CAG4</accession>
<name>A0A853CAG4_9ACTN</name>
<evidence type="ECO:0000313" key="9">
    <source>
        <dbReference type="Proteomes" id="UP000541969"/>
    </source>
</evidence>
<dbReference type="SUPFAM" id="SSF46894">
    <property type="entry name" value="C-terminal effector domain of the bipartite response regulators"/>
    <property type="match status" value="1"/>
</dbReference>
<dbReference type="AlphaFoldDB" id="A0A853CAG4"/>
<dbReference type="PANTHER" id="PTHR43214:SF24">
    <property type="entry name" value="TRANSCRIPTIONAL REGULATORY PROTEIN NARL-RELATED"/>
    <property type="match status" value="1"/>
</dbReference>
<dbReference type="GO" id="GO:0003677">
    <property type="term" value="F:DNA binding"/>
    <property type="evidence" value="ECO:0007669"/>
    <property type="project" value="UniProtKB-KW"/>
</dbReference>
<dbReference type="SMART" id="SM00448">
    <property type="entry name" value="REC"/>
    <property type="match status" value="1"/>
</dbReference>
<evidence type="ECO:0000256" key="4">
    <source>
        <dbReference type="ARBA" id="ARBA00023163"/>
    </source>
</evidence>
<dbReference type="Proteomes" id="UP000541969">
    <property type="component" value="Unassembled WGS sequence"/>
</dbReference>
<dbReference type="GO" id="GO:0000160">
    <property type="term" value="P:phosphorelay signal transduction system"/>
    <property type="evidence" value="ECO:0007669"/>
    <property type="project" value="InterPro"/>
</dbReference>
<dbReference type="PANTHER" id="PTHR43214">
    <property type="entry name" value="TWO-COMPONENT RESPONSE REGULATOR"/>
    <property type="match status" value="1"/>
</dbReference>
<dbReference type="RefSeq" id="WP_179714909.1">
    <property type="nucleotide sequence ID" value="NZ_JACBZT010000001.1"/>
</dbReference>
<dbReference type="InterPro" id="IPR000792">
    <property type="entry name" value="Tscrpt_reg_LuxR_C"/>
</dbReference>
<dbReference type="InterPro" id="IPR039420">
    <property type="entry name" value="WalR-like"/>
</dbReference>
<evidence type="ECO:0000256" key="5">
    <source>
        <dbReference type="PROSITE-ProRule" id="PRU00169"/>
    </source>
</evidence>
<evidence type="ECO:0000259" key="6">
    <source>
        <dbReference type="PROSITE" id="PS50043"/>
    </source>
</evidence>
<feature type="domain" description="HTH luxR-type" evidence="6">
    <location>
        <begin position="148"/>
        <end position="213"/>
    </location>
</feature>
<evidence type="ECO:0000256" key="3">
    <source>
        <dbReference type="ARBA" id="ARBA00023125"/>
    </source>
</evidence>
<dbReference type="EMBL" id="JACBZT010000001">
    <property type="protein sequence ID" value="NYJ04151.1"/>
    <property type="molecule type" value="Genomic_DNA"/>
</dbReference>
<feature type="modified residue" description="4-aspartylphosphate" evidence="5">
    <location>
        <position position="54"/>
    </location>
</feature>
<dbReference type="SMART" id="SM00421">
    <property type="entry name" value="HTH_LUXR"/>
    <property type="match status" value="1"/>
</dbReference>
<dbReference type="Pfam" id="PF00072">
    <property type="entry name" value="Response_reg"/>
    <property type="match status" value="1"/>
</dbReference>
<keyword evidence="2" id="KW-0805">Transcription regulation</keyword>
<dbReference type="CDD" id="cd06170">
    <property type="entry name" value="LuxR_C_like"/>
    <property type="match status" value="1"/>
</dbReference>
<gene>
    <name evidence="8" type="ORF">GGQ55_000429</name>
</gene>
<proteinExistence type="predicted"/>
<evidence type="ECO:0000256" key="2">
    <source>
        <dbReference type="ARBA" id="ARBA00023015"/>
    </source>
</evidence>
<feature type="domain" description="Response regulatory" evidence="7">
    <location>
        <begin position="3"/>
        <end position="120"/>
    </location>
</feature>
<comment type="caution">
    <text evidence="8">The sequence shown here is derived from an EMBL/GenBank/DDBJ whole genome shotgun (WGS) entry which is preliminary data.</text>
</comment>
<organism evidence="8 9">
    <name type="scientific">Petropleomorpha daqingensis</name>
    <dbReference type="NCBI Taxonomy" id="2026353"/>
    <lineage>
        <taxon>Bacteria</taxon>
        <taxon>Bacillati</taxon>
        <taxon>Actinomycetota</taxon>
        <taxon>Actinomycetes</taxon>
        <taxon>Geodermatophilales</taxon>
        <taxon>Geodermatophilaceae</taxon>
        <taxon>Petropleomorpha</taxon>
    </lineage>
</organism>
<keyword evidence="9" id="KW-1185">Reference proteome</keyword>
<dbReference type="PROSITE" id="PS50110">
    <property type="entry name" value="RESPONSE_REGULATORY"/>
    <property type="match status" value="1"/>
</dbReference>
<dbReference type="PROSITE" id="PS00622">
    <property type="entry name" value="HTH_LUXR_1"/>
    <property type="match status" value="1"/>
</dbReference>
<dbReference type="InterPro" id="IPR016032">
    <property type="entry name" value="Sig_transdc_resp-reg_C-effctor"/>
</dbReference>
<dbReference type="InterPro" id="IPR011006">
    <property type="entry name" value="CheY-like_superfamily"/>
</dbReference>
<dbReference type="SUPFAM" id="SSF52172">
    <property type="entry name" value="CheY-like"/>
    <property type="match status" value="1"/>
</dbReference>
<dbReference type="CDD" id="cd17535">
    <property type="entry name" value="REC_NarL-like"/>
    <property type="match status" value="1"/>
</dbReference>
<dbReference type="Gene3D" id="3.40.50.2300">
    <property type="match status" value="1"/>
</dbReference>
<sequence>MIRVLLADDQALVRGGFRSILEGQPDMEVVGEAADGAEAVELALTTRPDVVVMDIRMPRLDGIAATRALLERHSSPARVLVLTTFNQEAYVYDALRAGASGFLLKSAPPRELAGAIRTVAVGDALLAPEITRAMIQDYVSRPRPGAATPELLAVLTPRELEVLTLVARGRSNGEIAGDLFLSEPTVKTHVSRVLTKLQLRDRVHAVVLAYECGLVRPGTGA</sequence>